<accession>A0A5C7FBZ4</accession>
<gene>
    <name evidence="2" type="ORF">FTX54_013210</name>
</gene>
<dbReference type="KEGG" id="ahal:FTX54_013210"/>
<keyword evidence="3" id="KW-1185">Reference proteome</keyword>
<keyword evidence="1" id="KW-0812">Transmembrane</keyword>
<dbReference type="OrthoDB" id="2884965at2"/>
<dbReference type="RefSeq" id="WP_147805148.1">
    <property type="nucleotide sequence ID" value="NZ_CP144914.1"/>
</dbReference>
<protein>
    <submittedName>
        <fullName evidence="2">Uncharacterized protein</fullName>
    </submittedName>
</protein>
<evidence type="ECO:0000313" key="3">
    <source>
        <dbReference type="Proteomes" id="UP000321816"/>
    </source>
</evidence>
<feature type="transmembrane region" description="Helical" evidence="1">
    <location>
        <begin position="85"/>
        <end position="111"/>
    </location>
</feature>
<feature type="transmembrane region" description="Helical" evidence="1">
    <location>
        <begin position="149"/>
        <end position="171"/>
    </location>
</feature>
<dbReference type="EMBL" id="CP144914">
    <property type="protein sequence ID" value="WWD79367.1"/>
    <property type="molecule type" value="Genomic_DNA"/>
</dbReference>
<feature type="transmembrane region" description="Helical" evidence="1">
    <location>
        <begin position="18"/>
        <end position="36"/>
    </location>
</feature>
<reference evidence="2 3" key="1">
    <citation type="submission" date="2024-01" db="EMBL/GenBank/DDBJ databases">
        <title>Complete Genome Sequence of Alkalicoccus halolimnae BZ-SZ-XJ29T, a Moderately Halophilic Bacterium Isolated from a Salt Lake.</title>
        <authorList>
            <person name="Zhao B."/>
        </authorList>
    </citation>
    <scope>NUCLEOTIDE SEQUENCE [LARGE SCALE GENOMIC DNA]</scope>
    <source>
        <strain evidence="2 3">BZ-SZ-XJ29</strain>
    </source>
</reference>
<dbReference type="Proteomes" id="UP000321816">
    <property type="component" value="Chromosome"/>
</dbReference>
<sequence length="270" mass="30732">MIWWGLFKKEWKESQTRFFIGISLLSLIFVFMFFMMERNSPFFFFLGFAVIGVHAFYLFAAWLVSFVREWRDKTHYTWLNLPVSGWVLLSSKLAAGFSQFVLSLIFSMIAADLMLSRALSLTFTEGSAFAESAPVLEIFQELYRDFSPWIFMGIAHGSAQLGLAVVFIFLASKIIRPLGWLAGIVIVIGWGILVSFIQELGVYSMVTQFGMLLNANALIENALRPLGDANFELAVEEGAALYTGDILFHGLIYLFLFWLFSYLIDNYVEA</sequence>
<evidence type="ECO:0000256" key="1">
    <source>
        <dbReference type="SAM" id="Phobius"/>
    </source>
</evidence>
<keyword evidence="1" id="KW-1133">Transmembrane helix</keyword>
<organism evidence="2 3">
    <name type="scientific">Alkalicoccus halolimnae</name>
    <dbReference type="NCBI Taxonomy" id="1667239"/>
    <lineage>
        <taxon>Bacteria</taxon>
        <taxon>Bacillati</taxon>
        <taxon>Bacillota</taxon>
        <taxon>Bacilli</taxon>
        <taxon>Bacillales</taxon>
        <taxon>Bacillaceae</taxon>
        <taxon>Alkalicoccus</taxon>
    </lineage>
</organism>
<feature type="transmembrane region" description="Helical" evidence="1">
    <location>
        <begin position="42"/>
        <end position="64"/>
    </location>
</feature>
<feature type="transmembrane region" description="Helical" evidence="1">
    <location>
        <begin position="246"/>
        <end position="264"/>
    </location>
</feature>
<feature type="transmembrane region" description="Helical" evidence="1">
    <location>
        <begin position="178"/>
        <end position="197"/>
    </location>
</feature>
<evidence type="ECO:0000313" key="2">
    <source>
        <dbReference type="EMBL" id="WWD79367.1"/>
    </source>
</evidence>
<keyword evidence="1" id="KW-0472">Membrane</keyword>
<dbReference type="AlphaFoldDB" id="A0A5C7FBZ4"/>
<name>A0A5C7FBZ4_9BACI</name>
<proteinExistence type="predicted"/>